<accession>A0A2P6NSL0</accession>
<dbReference type="Gene3D" id="1.20.890.10">
    <property type="entry name" value="cAMP-dependent protein kinase regulatory subunit, dimerization-anchoring domain"/>
    <property type="match status" value="1"/>
</dbReference>
<dbReference type="Proteomes" id="UP000241769">
    <property type="component" value="Unassembled WGS sequence"/>
</dbReference>
<keyword evidence="2" id="KW-1185">Reference proteome</keyword>
<dbReference type="STRING" id="1890364.A0A2P6NSL0"/>
<dbReference type="InParanoid" id="A0A2P6NSL0"/>
<sequence>MSKRQRIAACNPVSLFLSLRGMSTQTQISDYVKKHNVFGMFDELLQQLVIHQPADPIDFLVKYLQVTQGPKLILTSRPNTDVSREIQFLTSTFGVKVIRLSEGLGDLQAVEQLKSKALNEQERGWILINFPKNRRQALALQAAGILPDKLIVIDLHNALEEEKSLTRVANQCSMSNQSSELSVTLQEFDEWQCCLRKKRKYTGITEI</sequence>
<comment type="caution">
    <text evidence="1">The sequence shown here is derived from an EMBL/GenBank/DDBJ whole genome shotgun (WGS) entry which is preliminary data.</text>
</comment>
<gene>
    <name evidence="1" type="ORF">PROFUN_03658</name>
</gene>
<evidence type="ECO:0000313" key="1">
    <source>
        <dbReference type="EMBL" id="PRP86910.1"/>
    </source>
</evidence>
<name>A0A2P6NSL0_9EUKA</name>
<dbReference type="OrthoDB" id="522106at2759"/>
<reference evidence="1 2" key="1">
    <citation type="journal article" date="2018" name="Genome Biol. Evol.">
        <title>Multiple Roots of Fruiting Body Formation in Amoebozoa.</title>
        <authorList>
            <person name="Hillmann F."/>
            <person name="Forbes G."/>
            <person name="Novohradska S."/>
            <person name="Ferling I."/>
            <person name="Riege K."/>
            <person name="Groth M."/>
            <person name="Westermann M."/>
            <person name="Marz M."/>
            <person name="Spaller T."/>
            <person name="Winckler T."/>
            <person name="Schaap P."/>
            <person name="Glockner G."/>
        </authorList>
    </citation>
    <scope>NUCLEOTIDE SEQUENCE [LARGE SCALE GENOMIC DNA]</scope>
    <source>
        <strain evidence="1 2">Jena</strain>
    </source>
</reference>
<organism evidence="1 2">
    <name type="scientific">Planoprotostelium fungivorum</name>
    <dbReference type="NCBI Taxonomy" id="1890364"/>
    <lineage>
        <taxon>Eukaryota</taxon>
        <taxon>Amoebozoa</taxon>
        <taxon>Evosea</taxon>
        <taxon>Variosea</taxon>
        <taxon>Cavosteliida</taxon>
        <taxon>Cavosteliaceae</taxon>
        <taxon>Planoprotostelium</taxon>
    </lineage>
</organism>
<proteinExistence type="predicted"/>
<dbReference type="CDD" id="cd22979">
    <property type="entry name" value="DD_AK8"/>
    <property type="match status" value="1"/>
</dbReference>
<dbReference type="InterPro" id="IPR027417">
    <property type="entry name" value="P-loop_NTPase"/>
</dbReference>
<evidence type="ECO:0000313" key="2">
    <source>
        <dbReference type="Proteomes" id="UP000241769"/>
    </source>
</evidence>
<dbReference type="AlphaFoldDB" id="A0A2P6NSL0"/>
<dbReference type="SUPFAM" id="SSF47391">
    <property type="entry name" value="Dimerization-anchoring domain of cAMP-dependent PK regulatory subunit"/>
    <property type="match status" value="1"/>
</dbReference>
<dbReference type="Gene3D" id="3.40.50.300">
    <property type="entry name" value="P-loop containing nucleotide triphosphate hydrolases"/>
    <property type="match status" value="1"/>
</dbReference>
<protein>
    <submittedName>
        <fullName evidence="1">Uncharacterized protein</fullName>
    </submittedName>
</protein>
<dbReference type="EMBL" id="MDYQ01000025">
    <property type="protein sequence ID" value="PRP86910.1"/>
    <property type="molecule type" value="Genomic_DNA"/>
</dbReference>